<reference evidence="1 2" key="1">
    <citation type="journal article" date="2019" name="Int. J. Syst. Evol. Microbiol.">
        <title>The Global Catalogue of Microorganisms (GCM) 10K type strain sequencing project: providing services to taxonomists for standard genome sequencing and annotation.</title>
        <authorList>
            <consortium name="The Broad Institute Genomics Platform"/>
            <consortium name="The Broad Institute Genome Sequencing Center for Infectious Disease"/>
            <person name="Wu L."/>
            <person name="Ma J."/>
        </authorList>
    </citation>
    <scope>NUCLEOTIDE SEQUENCE [LARGE SCALE GENOMIC DNA]</scope>
    <source>
        <strain evidence="1 2">JCM 12762</strain>
    </source>
</reference>
<protein>
    <submittedName>
        <fullName evidence="1">Uncharacterized protein</fullName>
    </submittedName>
</protein>
<proteinExistence type="predicted"/>
<name>A0ABN1VI23_9MICO</name>
<keyword evidence="2" id="KW-1185">Reference proteome</keyword>
<evidence type="ECO:0000313" key="1">
    <source>
        <dbReference type="EMBL" id="GAA1212435.1"/>
    </source>
</evidence>
<gene>
    <name evidence="1" type="ORF">GCM10009655_09620</name>
</gene>
<evidence type="ECO:0000313" key="2">
    <source>
        <dbReference type="Proteomes" id="UP001500943"/>
    </source>
</evidence>
<dbReference type="EMBL" id="BAAAKW010000017">
    <property type="protein sequence ID" value="GAA1212435.1"/>
    <property type="molecule type" value="Genomic_DNA"/>
</dbReference>
<accession>A0ABN1VI23</accession>
<organism evidence="1 2">
    <name type="scientific">Rhodoglobus aureus</name>
    <dbReference type="NCBI Taxonomy" id="191497"/>
    <lineage>
        <taxon>Bacteria</taxon>
        <taxon>Bacillati</taxon>
        <taxon>Actinomycetota</taxon>
        <taxon>Actinomycetes</taxon>
        <taxon>Micrococcales</taxon>
        <taxon>Microbacteriaceae</taxon>
        <taxon>Rhodoglobus</taxon>
    </lineage>
</organism>
<sequence length="85" mass="9741">MTPWRAEFLRGRLRSGQLVTQFLEGRDTLRECGRTCISPQLEARAVINRCQRSRLYFRIQAADLSLRSGQGYPKLSPVIGLKMSE</sequence>
<comment type="caution">
    <text evidence="1">The sequence shown here is derived from an EMBL/GenBank/DDBJ whole genome shotgun (WGS) entry which is preliminary data.</text>
</comment>
<dbReference type="Proteomes" id="UP001500943">
    <property type="component" value="Unassembled WGS sequence"/>
</dbReference>